<feature type="domain" description="Peptidase C39-like" evidence="3">
    <location>
        <begin position="117"/>
        <end position="274"/>
    </location>
</feature>
<dbReference type="Gene3D" id="3.90.70.10">
    <property type="entry name" value="Cysteine proteinases"/>
    <property type="match status" value="1"/>
</dbReference>
<dbReference type="Pfam" id="PF13529">
    <property type="entry name" value="Peptidase_C39_2"/>
    <property type="match status" value="1"/>
</dbReference>
<keyword evidence="2" id="KW-0472">Membrane</keyword>
<comment type="caution">
    <text evidence="4">The sequence shown here is derived from an EMBL/GenBank/DDBJ whole genome shotgun (WGS) entry which is preliminary data.</text>
</comment>
<dbReference type="PANTHER" id="PTHR37806:SF1">
    <property type="entry name" value="PEPTIDASE C39-LIKE DOMAIN-CONTAINING PROTEIN"/>
    <property type="match status" value="1"/>
</dbReference>
<evidence type="ECO:0000313" key="5">
    <source>
        <dbReference type="Proteomes" id="UP001232750"/>
    </source>
</evidence>
<dbReference type="EMBL" id="JASJEU010000005">
    <property type="protein sequence ID" value="MDJ1649721.1"/>
    <property type="molecule type" value="Genomic_DNA"/>
</dbReference>
<feature type="transmembrane region" description="Helical" evidence="2">
    <location>
        <begin position="60"/>
        <end position="81"/>
    </location>
</feature>
<proteinExistence type="predicted"/>
<evidence type="ECO:0000259" key="3">
    <source>
        <dbReference type="Pfam" id="PF13529"/>
    </source>
</evidence>
<dbReference type="RefSeq" id="WP_283831061.1">
    <property type="nucleotide sequence ID" value="NZ_JASJEU010000005.1"/>
</dbReference>
<protein>
    <submittedName>
        <fullName evidence="4">C39 family peptidase</fullName>
    </submittedName>
</protein>
<dbReference type="PANTHER" id="PTHR37806">
    <property type="entry name" value="LMO0724 PROTEIN"/>
    <property type="match status" value="1"/>
</dbReference>
<dbReference type="Proteomes" id="UP001232750">
    <property type="component" value="Unassembled WGS sequence"/>
</dbReference>
<evidence type="ECO:0000313" key="4">
    <source>
        <dbReference type="EMBL" id="MDJ1649721.1"/>
    </source>
</evidence>
<evidence type="ECO:0000256" key="1">
    <source>
        <dbReference type="SAM" id="MobiDB-lite"/>
    </source>
</evidence>
<dbReference type="InterPro" id="IPR039564">
    <property type="entry name" value="Peptidase_C39-like"/>
</dbReference>
<reference evidence="4 5" key="1">
    <citation type="submission" date="2023-05" db="EMBL/GenBank/DDBJ databases">
        <title>Gordonibacter KGMB12511T sp. nov., isolated from faeces of healthy Korean.</title>
        <authorList>
            <person name="Kim H.S."/>
            <person name="Kim J.-S."/>
            <person name="Suh M.K."/>
            <person name="Eom M.K."/>
            <person name="Do H.E."/>
            <person name="Lee J.-S."/>
        </authorList>
    </citation>
    <scope>NUCLEOTIDE SEQUENCE [LARGE SCALE GENOMIC DNA]</scope>
    <source>
        <strain evidence="4 5">KGMB12511</strain>
    </source>
</reference>
<keyword evidence="5" id="KW-1185">Reference proteome</keyword>
<organism evidence="4 5">
    <name type="scientific">Gordonibacter faecis</name>
    <dbReference type="NCBI Taxonomy" id="3047475"/>
    <lineage>
        <taxon>Bacteria</taxon>
        <taxon>Bacillati</taxon>
        <taxon>Actinomycetota</taxon>
        <taxon>Coriobacteriia</taxon>
        <taxon>Eggerthellales</taxon>
        <taxon>Eggerthellaceae</taxon>
        <taxon>Gordonibacter</taxon>
    </lineage>
</organism>
<keyword evidence="2" id="KW-1133">Transmembrane helix</keyword>
<accession>A0ABT7DJL9</accession>
<feature type="region of interest" description="Disordered" evidence="1">
    <location>
        <begin position="1"/>
        <end position="41"/>
    </location>
</feature>
<feature type="compositionally biased region" description="Polar residues" evidence="1">
    <location>
        <begin position="1"/>
        <end position="30"/>
    </location>
</feature>
<sequence length="301" mass="32225">MSYPPNTQRRASNDALPNSAFSSARRTAPSNPAFVPRAHPVPRKRRVPARLHPLARRWKTAQICFLAALLVVGAITALPLISSSLAAADVDAAERASLEVARLEGERSDLPKTTSFDVPALAQYPELPTGCESVALTNALISRGFTLQKTEIADTWLPISDNDFVYAFMGDPHDPLGNSCMAPAVIQAGTAYLEAQGSELRAVDLTGSSFGTVLSEASAGNPVICWCTINLQPAGEPYRIQQADGRTYGLYTTSHCVVVRGYDLNAGVVLVSDSLAGQVPYDLETFAARYYELGAQAVVIK</sequence>
<keyword evidence="2" id="KW-0812">Transmembrane</keyword>
<name>A0ABT7DJL9_9ACTN</name>
<evidence type="ECO:0000256" key="2">
    <source>
        <dbReference type="SAM" id="Phobius"/>
    </source>
</evidence>
<gene>
    <name evidence="4" type="ORF">QNJ86_02805</name>
</gene>